<sequence>MTLVLNHTIVRATDKDVSAAFFAGLVGREVGEPAGPFTPVRVNDDLTLDFDERPPFSAGHFGFLVDDTTFDHLLARLESDVDVRFGSGPGGGWDRRINRLAGGRGVYVADPDGHSYEFFTTVPA</sequence>
<dbReference type="Gene3D" id="3.10.180.10">
    <property type="entry name" value="2,3-Dihydroxybiphenyl 1,2-Dioxygenase, domain 1"/>
    <property type="match status" value="1"/>
</dbReference>
<protein>
    <recommendedName>
        <fullName evidence="3">VOC domain-containing protein</fullName>
    </recommendedName>
</protein>
<evidence type="ECO:0000313" key="2">
    <source>
        <dbReference type="Proteomes" id="UP000239494"/>
    </source>
</evidence>
<name>A0A2T0SL27_9PSEU</name>
<accession>A0A2T0SL27</accession>
<dbReference type="CDD" id="cd08351">
    <property type="entry name" value="ChaP_like"/>
    <property type="match status" value="1"/>
</dbReference>
<dbReference type="EMBL" id="PVTF01000018">
    <property type="protein sequence ID" value="PRY34117.1"/>
    <property type="molecule type" value="Genomic_DNA"/>
</dbReference>
<proteinExistence type="predicted"/>
<evidence type="ECO:0000313" key="1">
    <source>
        <dbReference type="EMBL" id="PRY34117.1"/>
    </source>
</evidence>
<dbReference type="Proteomes" id="UP000239494">
    <property type="component" value="Unassembled WGS sequence"/>
</dbReference>
<dbReference type="SUPFAM" id="SSF54593">
    <property type="entry name" value="Glyoxalase/Bleomycin resistance protein/Dihydroxybiphenyl dioxygenase"/>
    <property type="match status" value="1"/>
</dbReference>
<dbReference type="RefSeq" id="WP_211304812.1">
    <property type="nucleotide sequence ID" value="NZ_PVTF01000018.1"/>
</dbReference>
<dbReference type="AlphaFoldDB" id="A0A2T0SL27"/>
<keyword evidence="2" id="KW-1185">Reference proteome</keyword>
<dbReference type="InterPro" id="IPR029068">
    <property type="entry name" value="Glyas_Bleomycin-R_OHBP_Dase"/>
</dbReference>
<reference evidence="1 2" key="1">
    <citation type="submission" date="2018-03" db="EMBL/GenBank/DDBJ databases">
        <title>Genomic Encyclopedia of Archaeal and Bacterial Type Strains, Phase II (KMG-II): from individual species to whole genera.</title>
        <authorList>
            <person name="Goeker M."/>
        </authorList>
    </citation>
    <scope>NUCLEOTIDE SEQUENCE [LARGE SCALE GENOMIC DNA]</scope>
    <source>
        <strain evidence="1 2">DSM 44720</strain>
    </source>
</reference>
<gene>
    <name evidence="1" type="ORF">CLV43_118145</name>
</gene>
<evidence type="ECO:0008006" key="3">
    <source>
        <dbReference type="Google" id="ProtNLM"/>
    </source>
</evidence>
<organism evidence="1 2">
    <name type="scientific">Umezawaea tangerina</name>
    <dbReference type="NCBI Taxonomy" id="84725"/>
    <lineage>
        <taxon>Bacteria</taxon>
        <taxon>Bacillati</taxon>
        <taxon>Actinomycetota</taxon>
        <taxon>Actinomycetes</taxon>
        <taxon>Pseudonocardiales</taxon>
        <taxon>Pseudonocardiaceae</taxon>
        <taxon>Umezawaea</taxon>
    </lineage>
</organism>
<comment type="caution">
    <text evidence="1">The sequence shown here is derived from an EMBL/GenBank/DDBJ whole genome shotgun (WGS) entry which is preliminary data.</text>
</comment>